<gene>
    <name evidence="2" type="ORF">ACFOKA_09455</name>
</gene>
<organism evidence="2 3">
    <name type="scientific">Kordiimonas pumila</name>
    <dbReference type="NCBI Taxonomy" id="2161677"/>
    <lineage>
        <taxon>Bacteria</taxon>
        <taxon>Pseudomonadati</taxon>
        <taxon>Pseudomonadota</taxon>
        <taxon>Alphaproteobacteria</taxon>
        <taxon>Kordiimonadales</taxon>
        <taxon>Kordiimonadaceae</taxon>
        <taxon>Kordiimonas</taxon>
    </lineage>
</organism>
<dbReference type="SUPFAM" id="SSF144064">
    <property type="entry name" value="Heme iron utilization protein-like"/>
    <property type="match status" value="1"/>
</dbReference>
<dbReference type="Gene3D" id="3.40.1570.10">
    <property type="entry name" value="HemS/ChuS/ChuX like domains"/>
    <property type="match status" value="1"/>
</dbReference>
<dbReference type="Proteomes" id="UP001595444">
    <property type="component" value="Unassembled WGS sequence"/>
</dbReference>
<evidence type="ECO:0000313" key="3">
    <source>
        <dbReference type="Proteomes" id="UP001595444"/>
    </source>
</evidence>
<evidence type="ECO:0000256" key="1">
    <source>
        <dbReference type="SAM" id="SignalP"/>
    </source>
</evidence>
<dbReference type="RefSeq" id="WP_194214185.1">
    <property type="nucleotide sequence ID" value="NZ_CP061205.1"/>
</dbReference>
<dbReference type="InterPro" id="IPR053733">
    <property type="entry name" value="Heme_Transport_Util_sf"/>
</dbReference>
<accession>A0ABV7D4L9</accession>
<evidence type="ECO:0000313" key="2">
    <source>
        <dbReference type="EMBL" id="MFC3052128.1"/>
    </source>
</evidence>
<comment type="caution">
    <text evidence="2">The sequence shown here is derived from an EMBL/GenBank/DDBJ whole genome shotgun (WGS) entry which is preliminary data.</text>
</comment>
<keyword evidence="1" id="KW-0732">Signal</keyword>
<feature type="signal peptide" evidence="1">
    <location>
        <begin position="1"/>
        <end position="30"/>
    </location>
</feature>
<keyword evidence="3" id="KW-1185">Reference proteome</keyword>
<dbReference type="EMBL" id="JBHRSL010000010">
    <property type="protein sequence ID" value="MFC3052128.1"/>
    <property type="molecule type" value="Genomic_DNA"/>
</dbReference>
<protein>
    <submittedName>
        <fullName evidence="2">Uncharacterized protein</fullName>
    </submittedName>
</protein>
<sequence>MSNVLKHKVTRAVCGITLLLSGTSSSNLYADDNSTLCANTFETFLVREFYRLHQPGAPAPIASRELAIVEAKVLSGLTEKEALGTKATPARLDKILKSLKGWGADNKVGFVLTMDGYHAWVFPTEVPVKSRSSRKGFVEVSAGNGKSAIGQINPDRVSTIYVQDIPARDGTRIRGLNFYDLQGDLIFGLYGTEAGKPVNNDIVVGFEKTWDLIEEMPRACTLTTLEGDD</sequence>
<reference evidence="3" key="1">
    <citation type="journal article" date="2019" name="Int. J. Syst. Evol. Microbiol.">
        <title>The Global Catalogue of Microorganisms (GCM) 10K type strain sequencing project: providing services to taxonomists for standard genome sequencing and annotation.</title>
        <authorList>
            <consortium name="The Broad Institute Genomics Platform"/>
            <consortium name="The Broad Institute Genome Sequencing Center for Infectious Disease"/>
            <person name="Wu L."/>
            <person name="Ma J."/>
        </authorList>
    </citation>
    <scope>NUCLEOTIDE SEQUENCE [LARGE SCALE GENOMIC DNA]</scope>
    <source>
        <strain evidence="3">KCTC 62164</strain>
    </source>
</reference>
<proteinExistence type="predicted"/>
<name>A0ABV7D4L9_9PROT</name>
<feature type="chain" id="PRO_5045494964" evidence="1">
    <location>
        <begin position="31"/>
        <end position="229"/>
    </location>
</feature>